<organism evidence="2 3">
    <name type="scientific">Pedobacter westerhofensis</name>
    <dbReference type="NCBI Taxonomy" id="425512"/>
    <lineage>
        <taxon>Bacteria</taxon>
        <taxon>Pseudomonadati</taxon>
        <taxon>Bacteroidota</taxon>
        <taxon>Sphingobacteriia</taxon>
        <taxon>Sphingobacteriales</taxon>
        <taxon>Sphingobacteriaceae</taxon>
        <taxon>Pedobacter</taxon>
    </lineage>
</organism>
<accession>A0A521BIY0</accession>
<proteinExistence type="inferred from homology"/>
<dbReference type="Pfam" id="PF01865">
    <property type="entry name" value="PhoU_div"/>
    <property type="match status" value="1"/>
</dbReference>
<dbReference type="Proteomes" id="UP000320300">
    <property type="component" value="Unassembled WGS sequence"/>
</dbReference>
<protein>
    <recommendedName>
        <fullName evidence="4">Phosphate transport regulator</fullName>
    </recommendedName>
</protein>
<dbReference type="EMBL" id="FXTN01000002">
    <property type="protein sequence ID" value="SMO47098.1"/>
    <property type="molecule type" value="Genomic_DNA"/>
</dbReference>
<comment type="similarity">
    <text evidence="1">Belongs to the UPF0111 family.</text>
</comment>
<reference evidence="2 3" key="1">
    <citation type="submission" date="2017-05" db="EMBL/GenBank/DDBJ databases">
        <authorList>
            <person name="Varghese N."/>
            <person name="Submissions S."/>
        </authorList>
    </citation>
    <scope>NUCLEOTIDE SEQUENCE [LARGE SCALE GENOMIC DNA]</scope>
    <source>
        <strain evidence="2 3">DSM 19036</strain>
    </source>
</reference>
<dbReference type="InterPro" id="IPR038078">
    <property type="entry name" value="PhoU-like_sf"/>
</dbReference>
<dbReference type="PANTHER" id="PTHR37298">
    <property type="entry name" value="UPF0111 PROTEIN YKAA"/>
    <property type="match status" value="1"/>
</dbReference>
<gene>
    <name evidence="2" type="ORF">SAMN06265348_102337</name>
</gene>
<keyword evidence="3" id="KW-1185">Reference proteome</keyword>
<dbReference type="OrthoDB" id="9797568at2"/>
<name>A0A521BIY0_9SPHI</name>
<dbReference type="AlphaFoldDB" id="A0A521BIY0"/>
<evidence type="ECO:0000313" key="2">
    <source>
        <dbReference type="EMBL" id="SMO47098.1"/>
    </source>
</evidence>
<dbReference type="RefSeq" id="WP_142527003.1">
    <property type="nucleotide sequence ID" value="NZ_CBCSJO010000003.1"/>
</dbReference>
<dbReference type="PANTHER" id="PTHR37298:SF1">
    <property type="entry name" value="UPF0111 PROTEIN YKAA"/>
    <property type="match status" value="1"/>
</dbReference>
<evidence type="ECO:0000313" key="3">
    <source>
        <dbReference type="Proteomes" id="UP000320300"/>
    </source>
</evidence>
<dbReference type="InterPro" id="IPR018445">
    <property type="entry name" value="Put_Phosphate_transp_reg"/>
</dbReference>
<dbReference type="Gene3D" id="1.20.58.220">
    <property type="entry name" value="Phosphate transport system protein phou homolog 2, domain 2"/>
    <property type="match status" value="1"/>
</dbReference>
<dbReference type="InterPro" id="IPR052912">
    <property type="entry name" value="UPF0111_domain"/>
</dbReference>
<evidence type="ECO:0008006" key="4">
    <source>
        <dbReference type="Google" id="ProtNLM"/>
    </source>
</evidence>
<evidence type="ECO:0000256" key="1">
    <source>
        <dbReference type="ARBA" id="ARBA00008591"/>
    </source>
</evidence>
<sequence length="213" mass="24342">MNSVFSFFSPRDKKFQPLFERDIRNLVEISESLVKTVSEENPELRNKHFKETERLEQAGDDISHTIFLELSKNFITPFDREDIHALVSAIDDIADYIYATSLNIELYRINSFSKEIVELSALICNMCRHLETAILELRNLKNIKIIADICITINKGESEADSLCNTAIAHLFESETDAIELIKQKEILQSLEMATDKCDDVANVLESILIKNA</sequence>